<dbReference type="GO" id="GO:0016740">
    <property type="term" value="F:transferase activity"/>
    <property type="evidence" value="ECO:0007669"/>
    <property type="project" value="UniProtKB-KW"/>
</dbReference>
<reference evidence="3" key="1">
    <citation type="submission" date="2016-10" db="EMBL/GenBank/DDBJ databases">
        <authorList>
            <person name="Varghese N."/>
            <person name="Submissions S."/>
        </authorList>
    </citation>
    <scope>NUCLEOTIDE SEQUENCE [LARGE SCALE GENOMIC DNA]</scope>
    <source>
        <strain evidence="3">CGMCC 1.6444</strain>
    </source>
</reference>
<dbReference type="STRING" id="419597.SAMN04487957_103238"/>
<dbReference type="EMBL" id="FNIV01000003">
    <property type="protein sequence ID" value="SDO07381.1"/>
    <property type="molecule type" value="Genomic_DNA"/>
</dbReference>
<gene>
    <name evidence="2" type="ORF">SAMN04487957_103238</name>
</gene>
<feature type="domain" description="Gamma-glutamylcyclotransferase AIG2-like" evidence="1">
    <location>
        <begin position="48"/>
        <end position="136"/>
    </location>
</feature>
<name>A0A1H0GL01_9GAMM</name>
<dbReference type="OrthoDB" id="7852375at2"/>
<sequence>MRPRHLVITTLIGAPLALAGWLWLTMLSPFTYERPDHLAPINDGPHEVFVYGTLRVPAIRWVVLGERVDTRPATLSGWRRTGLDLEPAPGERVEGEVLTVDAEALRRLDRYERLGIRYERVRLPLDDGGEAWVYRRLPEAEGAVLSS</sequence>
<dbReference type="InterPro" id="IPR009288">
    <property type="entry name" value="AIG2-like_dom"/>
</dbReference>
<dbReference type="RefSeq" id="WP_089677533.1">
    <property type="nucleotide sequence ID" value="NZ_FNIV01000003.1"/>
</dbReference>
<dbReference type="AlphaFoldDB" id="A0A1H0GL01"/>
<organism evidence="2 3">
    <name type="scientific">Halomonas shengliensis</name>
    <dbReference type="NCBI Taxonomy" id="419597"/>
    <lineage>
        <taxon>Bacteria</taxon>
        <taxon>Pseudomonadati</taxon>
        <taxon>Pseudomonadota</taxon>
        <taxon>Gammaproteobacteria</taxon>
        <taxon>Oceanospirillales</taxon>
        <taxon>Halomonadaceae</taxon>
        <taxon>Halomonas</taxon>
    </lineage>
</organism>
<keyword evidence="3" id="KW-1185">Reference proteome</keyword>
<accession>A0A1H0GL01</accession>
<evidence type="ECO:0000259" key="1">
    <source>
        <dbReference type="Pfam" id="PF06094"/>
    </source>
</evidence>
<proteinExistence type="predicted"/>
<keyword evidence="2" id="KW-0808">Transferase</keyword>
<dbReference type="Gene3D" id="3.10.490.10">
    <property type="entry name" value="Gamma-glutamyl cyclotransferase-like"/>
    <property type="match status" value="1"/>
</dbReference>
<dbReference type="CDD" id="cd06661">
    <property type="entry name" value="GGCT_like"/>
    <property type="match status" value="1"/>
</dbReference>
<evidence type="ECO:0000313" key="2">
    <source>
        <dbReference type="EMBL" id="SDO07381.1"/>
    </source>
</evidence>
<dbReference type="InterPro" id="IPR036568">
    <property type="entry name" value="GGCT-like_sf"/>
</dbReference>
<dbReference type="SUPFAM" id="SSF110857">
    <property type="entry name" value="Gamma-glutamyl cyclotransferase-like"/>
    <property type="match status" value="1"/>
</dbReference>
<dbReference type="Pfam" id="PF06094">
    <property type="entry name" value="GGACT"/>
    <property type="match status" value="1"/>
</dbReference>
<protein>
    <submittedName>
        <fullName evidence="2">Uncharacterized conserved protein YtfP, gamma-glutamylcyclotransferase (GGCT)/AIG2-like family</fullName>
    </submittedName>
</protein>
<dbReference type="InterPro" id="IPR013024">
    <property type="entry name" value="GGCT-like"/>
</dbReference>
<dbReference type="Proteomes" id="UP000199075">
    <property type="component" value="Unassembled WGS sequence"/>
</dbReference>
<evidence type="ECO:0000313" key="3">
    <source>
        <dbReference type="Proteomes" id="UP000199075"/>
    </source>
</evidence>